<dbReference type="EMBL" id="JAXCGZ010009521">
    <property type="protein sequence ID" value="KAK7076889.1"/>
    <property type="molecule type" value="Genomic_DNA"/>
</dbReference>
<dbReference type="SUPFAM" id="SSF52540">
    <property type="entry name" value="P-loop containing nucleoside triphosphate hydrolases"/>
    <property type="match status" value="1"/>
</dbReference>
<evidence type="ECO:0000259" key="1">
    <source>
        <dbReference type="PROSITE" id="PS50837"/>
    </source>
</evidence>
<organism evidence="2 3">
    <name type="scientific">Halocaridina rubra</name>
    <name type="common">Hawaiian red shrimp</name>
    <dbReference type="NCBI Taxonomy" id="373956"/>
    <lineage>
        <taxon>Eukaryota</taxon>
        <taxon>Metazoa</taxon>
        <taxon>Ecdysozoa</taxon>
        <taxon>Arthropoda</taxon>
        <taxon>Crustacea</taxon>
        <taxon>Multicrustacea</taxon>
        <taxon>Malacostraca</taxon>
        <taxon>Eumalacostraca</taxon>
        <taxon>Eucarida</taxon>
        <taxon>Decapoda</taxon>
        <taxon>Pleocyemata</taxon>
        <taxon>Caridea</taxon>
        <taxon>Atyoidea</taxon>
        <taxon>Atyidae</taxon>
        <taxon>Halocaridina</taxon>
    </lineage>
</organism>
<reference evidence="2 3" key="1">
    <citation type="submission" date="2023-11" db="EMBL/GenBank/DDBJ databases">
        <title>Halocaridina rubra genome assembly.</title>
        <authorList>
            <person name="Smith C."/>
        </authorList>
    </citation>
    <scope>NUCLEOTIDE SEQUENCE [LARGE SCALE GENOMIC DNA]</scope>
    <source>
        <strain evidence="2">EP-1</strain>
        <tissue evidence="2">Whole</tissue>
    </source>
</reference>
<dbReference type="Proteomes" id="UP001381693">
    <property type="component" value="Unassembled WGS sequence"/>
</dbReference>
<evidence type="ECO:0000313" key="3">
    <source>
        <dbReference type="Proteomes" id="UP001381693"/>
    </source>
</evidence>
<name>A0AAN8XCJ1_HALRR</name>
<gene>
    <name evidence="2" type="ORF">SK128_002285</name>
</gene>
<dbReference type="Pfam" id="PF05729">
    <property type="entry name" value="NACHT"/>
    <property type="match status" value="1"/>
</dbReference>
<protein>
    <recommendedName>
        <fullName evidence="1">NACHT domain-containing protein</fullName>
    </recommendedName>
</protein>
<proteinExistence type="predicted"/>
<feature type="domain" description="NACHT" evidence="1">
    <location>
        <begin position="550"/>
        <end position="669"/>
    </location>
</feature>
<dbReference type="Gene3D" id="3.40.50.300">
    <property type="entry name" value="P-loop containing nucleotide triphosphate hydrolases"/>
    <property type="match status" value="1"/>
</dbReference>
<dbReference type="PROSITE" id="PS50837">
    <property type="entry name" value="NACHT"/>
    <property type="match status" value="1"/>
</dbReference>
<accession>A0AAN8XCJ1</accession>
<comment type="caution">
    <text evidence="2">The sequence shown here is derived from an EMBL/GenBank/DDBJ whole genome shotgun (WGS) entry which is preliminary data.</text>
</comment>
<keyword evidence="3" id="KW-1185">Reference proteome</keyword>
<evidence type="ECO:0000313" key="2">
    <source>
        <dbReference type="EMBL" id="KAK7076889.1"/>
    </source>
</evidence>
<sequence length="1310" mass="149699">MSAGNASSTVMATGGEDVSLHRETANTDFIDSDRSLHDPSVRFKTRQSPSADVLGIQMIAANIIDTPHFLYNQNVNPEHNDENDTSEGTVPTLMATIESSEVSEVSHITVSKASADRMCELSDDEPCTFGPQMTDQYLSTSPNPKHQIHTEDICNDTDTKVLSNHETHPIENTLLRESECFTKQDNEYQNSAGKSDLAVATLQNYEVNQIIGKTLPAVRPKREYEEKSLHYNVCKKLSPCTENFDTSQEALENHYHSPLAPQISNDIYQSALQGQNAFDPEKIFCLRLHLMNEYTQKVMYQVFLWGTKDNKNMNVTLEDYLIIEKKMTKLHYRGIFDKVQREKIRSNPSGDTFDITLLYRSIQHACTGMATPRSPEWITEGDTLEFTLTSLKKFRNDLKHEAFRISKSVFLQRVEELRKLLVKTLKLAGELYSVEVSTVNGNIQYMNDTLNSIRDTPVAPTSERLLKYLQSELKVSGKEEIRKFYEQFSNFNPVSFLTGEQMFLNVGLIFTRIDVTDYAKGNSQDESCAQTIEYENLLSYGGPTGGRLNRIRLLEGPGGSGKTTLMRKMMHDWLAGDSSMADLLSHDLLLYMECRDTTNSSFAQLLDSLMPETAKKFNREDFVKCALGIKLLIIVDGIDELNESSTALFKEILCLQKKHDITLFYTTRPEKVEDVYKLLPDSQETSHLKIIGISEDQREEFATKYHEEMRKLGKSNEDTEGLIEYLRTTGARLQEHWRLPLNLVLLTILWAIASSRVNFVTTATELYLEIYKLTIEKLLERLKTKEKTQLLSVSELRDRIEIFAVRLCCEALRGLKNDEINLSDKARVRLEDICRECDLPVDDTTGAFLVKKNIWTQTGMLTKVSYPHKGFQDFLSAVCILLKLKTIGVNLNTTNIIQNTQSTFMHPTQLKSRGFFQKLFRRKLTLKKIKHRCFCKRKENNPLKRWLFSSLLNQFSNVNEQGTSIAKLLQVLHDEDGSEIHYYKYNNVFVHLTALLHMCSEGSIDMCLVMELVTSLRKSGIRKREQWLDLLSNVKCDESVAKVIVNSIQNIYQDETTVEDIRVYSYVSLFQNRCPESVNLNITAKVQDIPRLEELLYILGNNECVIHELNFHYDFQHPERALGSLDEALSYLFTKCKVNTFRGVLSDKLDPVIPTSMKKLRVGVWNKEQYAVIQRFLTSKGVSLRRFALHVSVSIDHTQLEALPMKNNVHLYLSDVDPGSLYKACDIIKALHGVSTRGFATLLLPRCKLGVSDFENLIEELDKLEVRVSNPLCTSANVPEEFLQGLQNVAMKKLRTGFVLMAEAEIWKKW</sequence>
<dbReference type="PANTHER" id="PTHR46312:SF2">
    <property type="entry name" value="NUCLEOTIDE-BINDING OLIGOMERIZATION DOMAIN-CONTAINING PROTEIN 2-LIKE"/>
    <property type="match status" value="1"/>
</dbReference>
<dbReference type="PANTHER" id="PTHR46312">
    <property type="entry name" value="NACHT DOMAIN-CONTAINING PROTEIN"/>
    <property type="match status" value="1"/>
</dbReference>
<dbReference type="InterPro" id="IPR027417">
    <property type="entry name" value="P-loop_NTPase"/>
</dbReference>
<dbReference type="InterPro" id="IPR007111">
    <property type="entry name" value="NACHT_NTPase"/>
</dbReference>